<evidence type="ECO:0000256" key="9">
    <source>
        <dbReference type="ARBA" id="ARBA00023136"/>
    </source>
</evidence>
<keyword evidence="4" id="KW-1134">Transmembrane beta strand</keyword>
<dbReference type="Gene3D" id="2.40.160.10">
    <property type="entry name" value="Porin"/>
    <property type="match status" value="1"/>
</dbReference>
<name>D7KPC9_ARALL</name>
<evidence type="ECO:0000256" key="7">
    <source>
        <dbReference type="ARBA" id="ARBA00022927"/>
    </source>
</evidence>
<keyword evidence="11" id="KW-1185">Reference proteome</keyword>
<comment type="subcellular location">
    <subcellularLocation>
        <location evidence="1">Mitochondrion outer membrane</location>
        <topology evidence="1">Multi-pass membrane protein</topology>
    </subcellularLocation>
</comment>
<dbReference type="PANTHER" id="PTHR10802">
    <property type="entry name" value="MITOCHONDRIAL IMPORT RECEPTOR SUBUNIT TOM40"/>
    <property type="match status" value="1"/>
</dbReference>
<evidence type="ECO:0000256" key="1">
    <source>
        <dbReference type="ARBA" id="ARBA00004374"/>
    </source>
</evidence>
<evidence type="ECO:0000256" key="6">
    <source>
        <dbReference type="ARBA" id="ARBA00022787"/>
    </source>
</evidence>
<protein>
    <submittedName>
        <fullName evidence="10">Uncharacterized protein</fullName>
    </submittedName>
</protein>
<keyword evidence="8" id="KW-0496">Mitochondrion</keyword>
<comment type="similarity">
    <text evidence="2">Belongs to the Tom40 family.</text>
</comment>
<dbReference type="EMBL" id="GL348713">
    <property type="protein sequence ID" value="EFH66229.1"/>
    <property type="molecule type" value="Genomic_DNA"/>
</dbReference>
<dbReference type="InterPro" id="IPR023614">
    <property type="entry name" value="Porin_dom_sf"/>
</dbReference>
<proteinExistence type="inferred from homology"/>
<keyword evidence="9" id="KW-0472">Membrane</keyword>
<dbReference type="GO" id="GO:0008320">
    <property type="term" value="F:protein transmembrane transporter activity"/>
    <property type="evidence" value="ECO:0007669"/>
    <property type="project" value="InterPro"/>
</dbReference>
<dbReference type="GO" id="GO:0030150">
    <property type="term" value="P:protein import into mitochondrial matrix"/>
    <property type="evidence" value="ECO:0007669"/>
    <property type="project" value="InterPro"/>
</dbReference>
<keyword evidence="3" id="KW-0813">Transport</keyword>
<evidence type="ECO:0000256" key="4">
    <source>
        <dbReference type="ARBA" id="ARBA00022452"/>
    </source>
</evidence>
<dbReference type="Proteomes" id="UP000008694">
    <property type="component" value="Unassembled WGS sequence"/>
</dbReference>
<dbReference type="InterPro" id="IPR037930">
    <property type="entry name" value="Tom40"/>
</dbReference>
<sequence length="301" mass="33875">MADILPPLTTKEAFEKVDNSNLTRPVGYHFVDNEACDFLKRGYFRGLNLDYYPAFFDEKLHISARTEPEHYELGASYYFHPKLEFTGYVNTHGGLTASVKAITDNLIIVAMTELRNARLYMAGAGFEYLALNYRAQLLLGSDSDIGLFGATYIQRVTPRLSLGGEFFWCSVYPKLGYAARYETDKMVASAKKGKAPFSFNFIFKLCRDEIITMTHVFFAHNQVSLATDFEYSIFSRDDVIASVGYECKISKQSTVQGKIDSNGVVSAFLRKKLTMGLECLLSASLGRKNRDRKLGLSLIYG</sequence>
<evidence type="ECO:0000313" key="10">
    <source>
        <dbReference type="EMBL" id="EFH66229.1"/>
    </source>
</evidence>
<dbReference type="AlphaFoldDB" id="D7KPC9"/>
<dbReference type="STRING" id="81972.D7KPC9"/>
<dbReference type="Pfam" id="PF01459">
    <property type="entry name" value="Porin_3"/>
    <property type="match status" value="1"/>
</dbReference>
<reference evidence="11" key="1">
    <citation type="journal article" date="2011" name="Nat. Genet.">
        <title>The Arabidopsis lyrata genome sequence and the basis of rapid genome size change.</title>
        <authorList>
            <person name="Hu T.T."/>
            <person name="Pattyn P."/>
            <person name="Bakker E.G."/>
            <person name="Cao J."/>
            <person name="Cheng J.-F."/>
            <person name="Clark R.M."/>
            <person name="Fahlgren N."/>
            <person name="Fawcett J.A."/>
            <person name="Grimwood J."/>
            <person name="Gundlach H."/>
            <person name="Haberer G."/>
            <person name="Hollister J.D."/>
            <person name="Ossowski S."/>
            <person name="Ottilar R.P."/>
            <person name="Salamov A.A."/>
            <person name="Schneeberger K."/>
            <person name="Spannagl M."/>
            <person name="Wang X."/>
            <person name="Yang L."/>
            <person name="Nasrallah M.E."/>
            <person name="Bergelson J."/>
            <person name="Carrington J.C."/>
            <person name="Gaut B.S."/>
            <person name="Schmutz J."/>
            <person name="Mayer K.F.X."/>
            <person name="Van de Peer Y."/>
            <person name="Grigoriev I.V."/>
            <person name="Nordborg M."/>
            <person name="Weigel D."/>
            <person name="Guo Y.-L."/>
        </authorList>
    </citation>
    <scope>NUCLEOTIDE SEQUENCE [LARGE SCALE GENOMIC DNA]</scope>
    <source>
        <strain evidence="11">cv. MN47</strain>
    </source>
</reference>
<evidence type="ECO:0000313" key="11">
    <source>
        <dbReference type="Proteomes" id="UP000008694"/>
    </source>
</evidence>
<evidence type="ECO:0000256" key="5">
    <source>
        <dbReference type="ARBA" id="ARBA00022692"/>
    </source>
</evidence>
<evidence type="ECO:0000256" key="2">
    <source>
        <dbReference type="ARBA" id="ARBA00010510"/>
    </source>
</evidence>
<evidence type="ECO:0000256" key="3">
    <source>
        <dbReference type="ARBA" id="ARBA00022448"/>
    </source>
</evidence>
<keyword evidence="6" id="KW-1000">Mitochondrion outer membrane</keyword>
<keyword evidence="5" id="KW-0812">Transmembrane</keyword>
<keyword evidence="7" id="KW-0653">Protein transport</keyword>
<accession>D7KPC9</accession>
<organism evidence="11">
    <name type="scientific">Arabidopsis lyrata subsp. lyrata</name>
    <name type="common">Lyre-leaved rock-cress</name>
    <dbReference type="NCBI Taxonomy" id="81972"/>
    <lineage>
        <taxon>Eukaryota</taxon>
        <taxon>Viridiplantae</taxon>
        <taxon>Streptophyta</taxon>
        <taxon>Embryophyta</taxon>
        <taxon>Tracheophyta</taxon>
        <taxon>Spermatophyta</taxon>
        <taxon>Magnoliopsida</taxon>
        <taxon>eudicotyledons</taxon>
        <taxon>Gunneridae</taxon>
        <taxon>Pentapetalae</taxon>
        <taxon>rosids</taxon>
        <taxon>malvids</taxon>
        <taxon>Brassicales</taxon>
        <taxon>Brassicaceae</taxon>
        <taxon>Camelineae</taxon>
        <taxon>Arabidopsis</taxon>
    </lineage>
</organism>
<dbReference type="GO" id="GO:0005741">
    <property type="term" value="C:mitochondrial outer membrane"/>
    <property type="evidence" value="ECO:0007669"/>
    <property type="project" value="UniProtKB-SubCell"/>
</dbReference>
<dbReference type="eggNOG" id="KOG3296">
    <property type="taxonomic scope" value="Eukaryota"/>
</dbReference>
<gene>
    <name evidence="10" type="ORF">ARALYDRAFT_888629</name>
</gene>
<dbReference type="InterPro" id="IPR027246">
    <property type="entry name" value="Porin_Euk/Tom40"/>
</dbReference>
<dbReference type="HOGENOM" id="CLU_042174_1_0_1"/>
<evidence type="ECO:0000256" key="8">
    <source>
        <dbReference type="ARBA" id="ARBA00023128"/>
    </source>
</evidence>
<dbReference type="Gramene" id="scaffold_101423.1">
    <property type="protein sequence ID" value="scaffold_101423.1"/>
    <property type="gene ID" value="scaffold_101423.1"/>
</dbReference>